<evidence type="ECO:0000313" key="1">
    <source>
        <dbReference type="EMBL" id="JAH93324.1"/>
    </source>
</evidence>
<sequence>MQITYSPTIAYYRRYFPQQERKIDCKSEINTFLKQWNLIYIFFLNNSVIRCVLSLETKTVEIAAWGHGMHRLVSPA</sequence>
<proteinExistence type="predicted"/>
<accession>A0A0E9WSD0</accession>
<name>A0A0E9WSD0_ANGAN</name>
<dbReference type="AlphaFoldDB" id="A0A0E9WSD0"/>
<organism evidence="1">
    <name type="scientific">Anguilla anguilla</name>
    <name type="common">European freshwater eel</name>
    <name type="synonym">Muraena anguilla</name>
    <dbReference type="NCBI Taxonomy" id="7936"/>
    <lineage>
        <taxon>Eukaryota</taxon>
        <taxon>Metazoa</taxon>
        <taxon>Chordata</taxon>
        <taxon>Craniata</taxon>
        <taxon>Vertebrata</taxon>
        <taxon>Euteleostomi</taxon>
        <taxon>Actinopterygii</taxon>
        <taxon>Neopterygii</taxon>
        <taxon>Teleostei</taxon>
        <taxon>Anguilliformes</taxon>
        <taxon>Anguillidae</taxon>
        <taxon>Anguilla</taxon>
    </lineage>
</organism>
<reference evidence="1" key="1">
    <citation type="submission" date="2014-11" db="EMBL/GenBank/DDBJ databases">
        <authorList>
            <person name="Amaro Gonzalez C."/>
        </authorList>
    </citation>
    <scope>NUCLEOTIDE SEQUENCE</scope>
</reference>
<dbReference type="EMBL" id="GBXM01015253">
    <property type="protein sequence ID" value="JAH93324.1"/>
    <property type="molecule type" value="Transcribed_RNA"/>
</dbReference>
<reference evidence="1" key="2">
    <citation type="journal article" date="2015" name="Fish Shellfish Immunol.">
        <title>Early steps in the European eel (Anguilla anguilla)-Vibrio vulnificus interaction in the gills: Role of the RtxA13 toxin.</title>
        <authorList>
            <person name="Callol A."/>
            <person name="Pajuelo D."/>
            <person name="Ebbesson L."/>
            <person name="Teles M."/>
            <person name="MacKenzie S."/>
            <person name="Amaro C."/>
        </authorList>
    </citation>
    <scope>NUCLEOTIDE SEQUENCE</scope>
</reference>
<protein>
    <submittedName>
        <fullName evidence="1">Uncharacterized protein</fullName>
    </submittedName>
</protein>